<proteinExistence type="inferred from homology"/>
<evidence type="ECO:0000256" key="9">
    <source>
        <dbReference type="ARBA" id="ARBA00023237"/>
    </source>
</evidence>
<protein>
    <submittedName>
        <fullName evidence="13">TonB-dependent receptor</fullName>
    </submittedName>
</protein>
<accession>A0A4V3W900</accession>
<keyword evidence="4" id="KW-0812">Transmembrane</keyword>
<dbReference type="InterPro" id="IPR037066">
    <property type="entry name" value="Plug_dom_sf"/>
</dbReference>
<keyword evidence="9" id="KW-0998">Cell outer membrane</keyword>
<keyword evidence="14" id="KW-1185">Reference proteome</keyword>
<sequence>MRLLYVIILLAFQTVVAQKHINGQVFDRDTKEPLPSVFVVNPETNDWAITDETGTFQLRMPNTKEVSITFRLLGKQETTLNYKKENLNTKIVVFLQKQDLRLDEVVVTARKGKKFSEITIGREVIEQVQAFSLNEVLEQLPGQAITNFTLNEFKPIAFRTVRPSTAANTGFGNKSFGTAIVVDGIPISNNENMQSYGGNYGPPFSPNFLGFGDPSSSSGFNGYFSNANFGADLREIPVDNIEKVEVVQGVPSAKYGDLTSGLIKIEQKAGKSPYRVYTSLRDGTTEYGFAKGFKVNDKIGFVNLTVNYLKSNAEPRVSYTEYERITTNLMWSWTSKSKNIRNSFSVDYGFNNDNVNYEEEDTDNKIVKNKKKDLSVSNRFKWKFSENSFFDNLDINANFRYSDQLTYESKFVNIGGSIVGTSTEEGVYSGTYTLPSYTSVKAVEGIPISSFASADLYKTFNTGDWSHSLLFGTSFRTSDNKGRGRLGSPETMISAFASTNGGSGQGFRPYNYGENIRAEYQFSLYAEDNITRNWENSTFYMNTGVRLDNQFGFTTLAPRINSYYQNDNFKIRGGFGITSKAPSLNQIYTGPRYYDAVLGDYRYPGYYNLGIVQTFIDYANNKDLKPTKSIRTELGFDYKLPFGNLNLTGFYNKMYDGITNEGIPSVRDMAILDIQFNGTQTPTYQVTGYTPFYYLQSRLVNKFESKDRGLEFFMSFEKTPFKNITFDIQGSYTETVNTDTRDSFERIASTTPRPEKMAVLKPYDENSKSFRLGANINYHLPKVGLVIAVRSEHFIIDNTNYRSGNRLYAYIDENLNKIIIPEAERDTHPLLPLLAQNNALIDRSLQKVFHNFHLRVSKDFKNGFRFSFYSNNFLDLKQTETLIDNGVPTRRPKAGMVQLSFGTKIEYQF</sequence>
<dbReference type="GO" id="GO:0044718">
    <property type="term" value="P:siderophore transmembrane transport"/>
    <property type="evidence" value="ECO:0007669"/>
    <property type="project" value="TreeGrafter"/>
</dbReference>
<feature type="domain" description="TonB-dependent receptor-like beta-barrel" evidence="11">
    <location>
        <begin position="324"/>
        <end position="760"/>
    </location>
</feature>
<reference evidence="13 14" key="1">
    <citation type="submission" date="2019-04" db="EMBL/GenBank/DDBJ databases">
        <title>Flavobacterium sp. nov. isolated from construction timber.</title>
        <authorList>
            <person name="Lin S.-Y."/>
            <person name="Chang C.-T."/>
            <person name="Young C.-C."/>
        </authorList>
    </citation>
    <scope>NUCLEOTIDE SEQUENCE [LARGE SCALE GENOMIC DNA]</scope>
    <source>
        <strain evidence="13 14">CC-CTC003</strain>
    </source>
</reference>
<dbReference type="Gene3D" id="2.170.130.10">
    <property type="entry name" value="TonB-dependent receptor, plug domain"/>
    <property type="match status" value="1"/>
</dbReference>
<keyword evidence="7 10" id="KW-0472">Membrane</keyword>
<dbReference type="RefSeq" id="WP_136401769.1">
    <property type="nucleotide sequence ID" value="NZ_SSNZ01000001.1"/>
</dbReference>
<dbReference type="AlphaFoldDB" id="A0A4V3W900"/>
<organism evidence="13 14">
    <name type="scientific">Flavobacterium supellecticarium</name>
    <dbReference type="NCBI Taxonomy" id="2565924"/>
    <lineage>
        <taxon>Bacteria</taxon>
        <taxon>Pseudomonadati</taxon>
        <taxon>Bacteroidota</taxon>
        <taxon>Flavobacteriia</taxon>
        <taxon>Flavobacteriales</taxon>
        <taxon>Flavobacteriaceae</taxon>
        <taxon>Flavobacterium</taxon>
    </lineage>
</organism>
<comment type="similarity">
    <text evidence="10">Belongs to the TonB-dependent receptor family.</text>
</comment>
<evidence type="ECO:0000313" key="14">
    <source>
        <dbReference type="Proteomes" id="UP000307507"/>
    </source>
</evidence>
<keyword evidence="2" id="KW-0813">Transport</keyword>
<dbReference type="GO" id="GO:0009279">
    <property type="term" value="C:cell outer membrane"/>
    <property type="evidence" value="ECO:0007669"/>
    <property type="project" value="UniProtKB-SubCell"/>
</dbReference>
<comment type="caution">
    <text evidence="13">The sequence shown here is derived from an EMBL/GenBank/DDBJ whole genome shotgun (WGS) entry which is preliminary data.</text>
</comment>
<dbReference type="InterPro" id="IPR008969">
    <property type="entry name" value="CarboxyPept-like_regulatory"/>
</dbReference>
<evidence type="ECO:0000256" key="6">
    <source>
        <dbReference type="ARBA" id="ARBA00023077"/>
    </source>
</evidence>
<evidence type="ECO:0000256" key="7">
    <source>
        <dbReference type="ARBA" id="ARBA00023136"/>
    </source>
</evidence>
<dbReference type="PANTHER" id="PTHR30069:SF29">
    <property type="entry name" value="HEMOGLOBIN AND HEMOGLOBIN-HAPTOGLOBIN-BINDING PROTEIN 1-RELATED"/>
    <property type="match status" value="1"/>
</dbReference>
<dbReference type="InterPro" id="IPR036942">
    <property type="entry name" value="Beta-barrel_TonB_sf"/>
</dbReference>
<feature type="domain" description="TonB-dependent receptor plug" evidence="12">
    <location>
        <begin position="118"/>
        <end position="258"/>
    </location>
</feature>
<comment type="subcellular location">
    <subcellularLocation>
        <location evidence="1">Cell outer membrane</location>
        <topology evidence="1">Multi-pass membrane protein</topology>
    </subcellularLocation>
</comment>
<evidence type="ECO:0000256" key="2">
    <source>
        <dbReference type="ARBA" id="ARBA00022448"/>
    </source>
</evidence>
<dbReference type="Pfam" id="PF07715">
    <property type="entry name" value="Plug"/>
    <property type="match status" value="1"/>
</dbReference>
<dbReference type="PANTHER" id="PTHR30069">
    <property type="entry name" value="TONB-DEPENDENT OUTER MEMBRANE RECEPTOR"/>
    <property type="match status" value="1"/>
</dbReference>
<evidence type="ECO:0000256" key="5">
    <source>
        <dbReference type="ARBA" id="ARBA00022729"/>
    </source>
</evidence>
<name>A0A4V3W900_9FLAO</name>
<keyword evidence="5" id="KW-0732">Signal</keyword>
<dbReference type="SUPFAM" id="SSF56935">
    <property type="entry name" value="Porins"/>
    <property type="match status" value="1"/>
</dbReference>
<evidence type="ECO:0000256" key="10">
    <source>
        <dbReference type="RuleBase" id="RU003357"/>
    </source>
</evidence>
<evidence type="ECO:0000313" key="13">
    <source>
        <dbReference type="EMBL" id="THF53246.1"/>
    </source>
</evidence>
<evidence type="ECO:0000256" key="1">
    <source>
        <dbReference type="ARBA" id="ARBA00004571"/>
    </source>
</evidence>
<dbReference type="Proteomes" id="UP000307507">
    <property type="component" value="Unassembled WGS sequence"/>
</dbReference>
<dbReference type="InterPro" id="IPR000531">
    <property type="entry name" value="Beta-barrel_TonB"/>
</dbReference>
<dbReference type="SUPFAM" id="SSF49464">
    <property type="entry name" value="Carboxypeptidase regulatory domain-like"/>
    <property type="match status" value="1"/>
</dbReference>
<evidence type="ECO:0000259" key="11">
    <source>
        <dbReference type="Pfam" id="PF00593"/>
    </source>
</evidence>
<dbReference type="Pfam" id="PF13715">
    <property type="entry name" value="CarbopepD_reg_2"/>
    <property type="match status" value="1"/>
</dbReference>
<keyword evidence="8 13" id="KW-0675">Receptor</keyword>
<evidence type="ECO:0000259" key="12">
    <source>
        <dbReference type="Pfam" id="PF07715"/>
    </source>
</evidence>
<evidence type="ECO:0000256" key="3">
    <source>
        <dbReference type="ARBA" id="ARBA00022452"/>
    </source>
</evidence>
<dbReference type="InterPro" id="IPR012910">
    <property type="entry name" value="Plug_dom"/>
</dbReference>
<keyword evidence="3" id="KW-1134">Transmembrane beta strand</keyword>
<gene>
    <name evidence="13" type="ORF">E6C50_03325</name>
</gene>
<dbReference type="OrthoDB" id="1151166at2"/>
<dbReference type="GO" id="GO:0015344">
    <property type="term" value="F:siderophore uptake transmembrane transporter activity"/>
    <property type="evidence" value="ECO:0007669"/>
    <property type="project" value="TreeGrafter"/>
</dbReference>
<evidence type="ECO:0000256" key="8">
    <source>
        <dbReference type="ARBA" id="ARBA00023170"/>
    </source>
</evidence>
<dbReference type="Gene3D" id="2.40.170.20">
    <property type="entry name" value="TonB-dependent receptor, beta-barrel domain"/>
    <property type="match status" value="1"/>
</dbReference>
<dbReference type="Pfam" id="PF00593">
    <property type="entry name" value="TonB_dep_Rec_b-barrel"/>
    <property type="match status" value="1"/>
</dbReference>
<evidence type="ECO:0000256" key="4">
    <source>
        <dbReference type="ARBA" id="ARBA00022692"/>
    </source>
</evidence>
<keyword evidence="6 10" id="KW-0798">TonB box</keyword>
<dbReference type="EMBL" id="SSNZ01000001">
    <property type="protein sequence ID" value="THF53246.1"/>
    <property type="molecule type" value="Genomic_DNA"/>
</dbReference>
<dbReference type="InterPro" id="IPR039426">
    <property type="entry name" value="TonB-dep_rcpt-like"/>
</dbReference>